<evidence type="ECO:0000313" key="3">
    <source>
        <dbReference type="Proteomes" id="UP001438953"/>
    </source>
</evidence>
<feature type="domain" description="HTH lysR-type" evidence="1">
    <location>
        <begin position="1"/>
        <end position="32"/>
    </location>
</feature>
<dbReference type="Pfam" id="PF00126">
    <property type="entry name" value="HTH_1"/>
    <property type="match status" value="1"/>
</dbReference>
<dbReference type="InterPro" id="IPR036388">
    <property type="entry name" value="WH-like_DNA-bd_sf"/>
</dbReference>
<sequence length="63" mass="6877">MSQPLLSRQIQLLEHAMGVTLFDRSKWQVMQTPASANLDRVPRGGVAQVAIGFLSKVGLLDSI</sequence>
<reference evidence="2 3" key="1">
    <citation type="submission" date="2024-01" db="EMBL/GenBank/DDBJ databases">
        <authorList>
            <person name="Deng Y."/>
            <person name="Su J."/>
        </authorList>
    </citation>
    <scope>NUCLEOTIDE SEQUENCE [LARGE SCALE GENOMIC DNA]</scope>
    <source>
        <strain evidence="2 3">CPCC 100088</strain>
    </source>
</reference>
<dbReference type="RefSeq" id="WP_350938181.1">
    <property type="nucleotide sequence ID" value="NZ_JAYWLC010000014.1"/>
</dbReference>
<dbReference type="InterPro" id="IPR036390">
    <property type="entry name" value="WH_DNA-bd_sf"/>
</dbReference>
<reference evidence="2 3" key="2">
    <citation type="submission" date="2024-06" db="EMBL/GenBank/DDBJ databases">
        <title>Thioclava kandeliae sp. nov. from a rhizosphere soil sample of Kandelia candel in a mangrove.</title>
        <authorList>
            <person name="Mu T."/>
        </authorList>
    </citation>
    <scope>NUCLEOTIDE SEQUENCE [LARGE SCALE GENOMIC DNA]</scope>
    <source>
        <strain evidence="2 3">CPCC 100088</strain>
    </source>
</reference>
<keyword evidence="3" id="KW-1185">Reference proteome</keyword>
<dbReference type="EMBL" id="JAYWLC010000014">
    <property type="protein sequence ID" value="MER5173018.1"/>
    <property type="molecule type" value="Genomic_DNA"/>
</dbReference>
<dbReference type="InterPro" id="IPR000847">
    <property type="entry name" value="LysR_HTH_N"/>
</dbReference>
<name>A0ABV1SJD9_9RHOB</name>
<evidence type="ECO:0000313" key="2">
    <source>
        <dbReference type="EMBL" id="MER5173018.1"/>
    </source>
</evidence>
<comment type="caution">
    <text evidence="2">The sequence shown here is derived from an EMBL/GenBank/DDBJ whole genome shotgun (WGS) entry which is preliminary data.</text>
</comment>
<dbReference type="SUPFAM" id="SSF46785">
    <property type="entry name" value="Winged helix' DNA-binding domain"/>
    <property type="match status" value="1"/>
</dbReference>
<dbReference type="Gene3D" id="1.10.10.10">
    <property type="entry name" value="Winged helix-like DNA-binding domain superfamily/Winged helix DNA-binding domain"/>
    <property type="match status" value="1"/>
</dbReference>
<evidence type="ECO:0000259" key="1">
    <source>
        <dbReference type="PROSITE" id="PS50931"/>
    </source>
</evidence>
<dbReference type="PROSITE" id="PS50931">
    <property type="entry name" value="HTH_LYSR"/>
    <property type="match status" value="1"/>
</dbReference>
<protein>
    <submittedName>
        <fullName evidence="2">LysR family transcriptional regulator</fullName>
    </submittedName>
</protein>
<accession>A0ABV1SJD9</accession>
<proteinExistence type="predicted"/>
<dbReference type="Proteomes" id="UP001438953">
    <property type="component" value="Unassembled WGS sequence"/>
</dbReference>
<gene>
    <name evidence="2" type="ORF">VSX56_14665</name>
</gene>
<organism evidence="2 3">
    <name type="scientific">Thioclava kandeliae</name>
    <dbReference type="NCBI Taxonomy" id="3070818"/>
    <lineage>
        <taxon>Bacteria</taxon>
        <taxon>Pseudomonadati</taxon>
        <taxon>Pseudomonadota</taxon>
        <taxon>Alphaproteobacteria</taxon>
        <taxon>Rhodobacterales</taxon>
        <taxon>Paracoccaceae</taxon>
        <taxon>Thioclava</taxon>
    </lineage>
</organism>